<evidence type="ECO:0000313" key="2">
    <source>
        <dbReference type="EMBL" id="OYQ27649.1"/>
    </source>
</evidence>
<dbReference type="Proteomes" id="UP000216991">
    <property type="component" value="Unassembled WGS sequence"/>
</dbReference>
<dbReference type="RefSeq" id="WP_094473965.1">
    <property type="nucleotide sequence ID" value="NZ_NOXT01000113.1"/>
</dbReference>
<dbReference type="PROSITE" id="PS51257">
    <property type="entry name" value="PROKAR_LIPOPROTEIN"/>
    <property type="match status" value="1"/>
</dbReference>
<sequence length="199" mass="20321">MTKLFVPAMAALLLAGCGPLVQLGGNSPAPATLLVLRAAAPPPSWAGPTPLAETLSVAVPDVPAELQTLRLPVQVGAAGVQYLAGASWTEQPNRQFQRLLADTLAGAGVPVLDTRSGTVSPARALTGHLREFGLDVRGGPVVRVRYDAQLAGPRGGGTVALRSFVAEEAVASQQPEAVAGALNRAANRLATEVAAWVKG</sequence>
<dbReference type="AlphaFoldDB" id="A0A255YEL3"/>
<dbReference type="EMBL" id="NOXT01000113">
    <property type="protein sequence ID" value="OYQ27649.1"/>
    <property type="molecule type" value="Genomic_DNA"/>
</dbReference>
<reference evidence="2 3" key="1">
    <citation type="submission" date="2017-07" db="EMBL/GenBank/DDBJ databases">
        <title>Sandarakinorhabdus cyanobacteriorum sp. nov., a novel bacterium isolated from cyanobacterial aggregates in a eutrophic lake.</title>
        <authorList>
            <person name="Cai H."/>
        </authorList>
    </citation>
    <scope>NUCLEOTIDE SEQUENCE [LARGE SCALE GENOMIC DNA]</scope>
    <source>
        <strain evidence="2 3">TH057</strain>
    </source>
</reference>
<keyword evidence="3" id="KW-1185">Reference proteome</keyword>
<proteinExistence type="predicted"/>
<dbReference type="Gene3D" id="3.40.50.10610">
    <property type="entry name" value="ABC-type transport auxiliary lipoprotein component"/>
    <property type="match status" value="1"/>
</dbReference>
<dbReference type="Pfam" id="PF03886">
    <property type="entry name" value="ABC_trans_aux"/>
    <property type="match status" value="1"/>
</dbReference>
<accession>A0A255YEL3</accession>
<gene>
    <name evidence="2" type="ORF">CHU93_10305</name>
</gene>
<feature type="domain" description="ABC-type transport auxiliary lipoprotein component" evidence="1">
    <location>
        <begin position="37"/>
        <end position="194"/>
    </location>
</feature>
<dbReference type="OrthoDB" id="7391077at2"/>
<dbReference type="InterPro" id="IPR005586">
    <property type="entry name" value="ABC_trans_aux"/>
</dbReference>
<name>A0A255YEL3_9SPHN</name>
<dbReference type="SUPFAM" id="SSF159594">
    <property type="entry name" value="XCC0632-like"/>
    <property type="match status" value="1"/>
</dbReference>
<organism evidence="2 3">
    <name type="scientific">Sandarakinorhabdus cyanobacteriorum</name>
    <dbReference type="NCBI Taxonomy" id="1981098"/>
    <lineage>
        <taxon>Bacteria</taxon>
        <taxon>Pseudomonadati</taxon>
        <taxon>Pseudomonadota</taxon>
        <taxon>Alphaproteobacteria</taxon>
        <taxon>Sphingomonadales</taxon>
        <taxon>Sphingosinicellaceae</taxon>
        <taxon>Sandarakinorhabdus</taxon>
    </lineage>
</organism>
<evidence type="ECO:0000259" key="1">
    <source>
        <dbReference type="Pfam" id="PF03886"/>
    </source>
</evidence>
<comment type="caution">
    <text evidence="2">The sequence shown here is derived from an EMBL/GenBank/DDBJ whole genome shotgun (WGS) entry which is preliminary data.</text>
</comment>
<protein>
    <recommendedName>
        <fullName evidence="1">ABC-type transport auxiliary lipoprotein component domain-containing protein</fullName>
    </recommendedName>
</protein>
<evidence type="ECO:0000313" key="3">
    <source>
        <dbReference type="Proteomes" id="UP000216991"/>
    </source>
</evidence>